<dbReference type="GO" id="GO:0032580">
    <property type="term" value="C:Golgi cisterna membrane"/>
    <property type="evidence" value="ECO:0007669"/>
    <property type="project" value="UniProtKB-SubCell"/>
</dbReference>
<dbReference type="EC" id="2.4.1.244" evidence="9"/>
<evidence type="ECO:0000256" key="4">
    <source>
        <dbReference type="ARBA" id="ARBA00022692"/>
    </source>
</evidence>
<reference evidence="12 13" key="1">
    <citation type="submission" date="2019-04" db="EMBL/GenBank/DDBJ databases">
        <title>The sequence and de novo assembly of Takifugu bimaculatus genome using PacBio and Hi-C technologies.</title>
        <authorList>
            <person name="Xu P."/>
            <person name="Liu B."/>
            <person name="Zhou Z."/>
        </authorList>
    </citation>
    <scope>NUCLEOTIDE SEQUENCE [LARGE SCALE GENOMIC DNA]</scope>
    <source>
        <strain evidence="12">TB-2018</strain>
        <tissue evidence="12">Muscle</tissue>
    </source>
</reference>
<organism evidence="12 13">
    <name type="scientific">Takifugu bimaculatus</name>
    <dbReference type="NCBI Taxonomy" id="433685"/>
    <lineage>
        <taxon>Eukaryota</taxon>
        <taxon>Metazoa</taxon>
        <taxon>Chordata</taxon>
        <taxon>Craniata</taxon>
        <taxon>Vertebrata</taxon>
        <taxon>Euteleostomi</taxon>
        <taxon>Actinopterygii</taxon>
        <taxon>Neopterygii</taxon>
        <taxon>Teleostei</taxon>
        <taxon>Neoteleostei</taxon>
        <taxon>Acanthomorphata</taxon>
        <taxon>Eupercaria</taxon>
        <taxon>Tetraodontiformes</taxon>
        <taxon>Tetradontoidea</taxon>
        <taxon>Tetraodontidae</taxon>
        <taxon>Takifugu</taxon>
    </lineage>
</organism>
<dbReference type="PANTHER" id="PTHR12369:SF15">
    <property type="entry name" value="BETA-1,4-N-ACETYLGALACTOSAMINYLTRANSFERASE 3"/>
    <property type="match status" value="1"/>
</dbReference>
<evidence type="ECO:0000256" key="6">
    <source>
        <dbReference type="ARBA" id="ARBA00022989"/>
    </source>
</evidence>
<dbReference type="Pfam" id="PF05679">
    <property type="entry name" value="CHGN"/>
    <property type="match status" value="1"/>
</dbReference>
<accession>A0A4Z2C9K6</accession>
<dbReference type="PANTHER" id="PTHR12369">
    <property type="entry name" value="CHONDROITIN SYNTHASE"/>
    <property type="match status" value="1"/>
</dbReference>
<feature type="region of interest" description="Disordered" evidence="10">
    <location>
        <begin position="658"/>
        <end position="696"/>
    </location>
</feature>
<keyword evidence="6" id="KW-1133">Transmembrane helix</keyword>
<dbReference type="InterPro" id="IPR029044">
    <property type="entry name" value="Nucleotide-diphossugar_trans"/>
</dbReference>
<dbReference type="InterPro" id="IPR037524">
    <property type="entry name" value="PA14/GLEYA"/>
</dbReference>
<comment type="subcellular location">
    <subcellularLocation>
        <location evidence="1 9">Golgi apparatus</location>
        <location evidence="1 9">Golgi stack membrane</location>
        <topology evidence="1 9">Single-pass type II membrane protein</topology>
    </subcellularLocation>
</comment>
<name>A0A4Z2C9K6_9TELE</name>
<evidence type="ECO:0000259" key="11">
    <source>
        <dbReference type="PROSITE" id="PS51820"/>
    </source>
</evidence>
<comment type="function">
    <text evidence="9">Transfers N-acetylgalactosamine (GalNAc) from UDP-GalNAc to N-acetylglucosamine-beta-benzyl with a beta-1,4-linkage to form N,N'-diacetyllactosediamine, GalNAc-beta-1,4-GlcNAc structures in N-linked glycans and probably O-linked glycans.</text>
</comment>
<dbReference type="Proteomes" id="UP000516260">
    <property type="component" value="Chromosome 12"/>
</dbReference>
<dbReference type="InterPro" id="IPR008428">
    <property type="entry name" value="Chond_GalNAc"/>
</dbReference>
<evidence type="ECO:0000256" key="9">
    <source>
        <dbReference type="RuleBase" id="RU364016"/>
    </source>
</evidence>
<dbReference type="PROSITE" id="PS51820">
    <property type="entry name" value="PA14"/>
    <property type="match status" value="1"/>
</dbReference>
<dbReference type="InterPro" id="IPR051227">
    <property type="entry name" value="CS_glycosyltransferase"/>
</dbReference>
<feature type="region of interest" description="Disordered" evidence="10">
    <location>
        <begin position="270"/>
        <end position="292"/>
    </location>
</feature>
<dbReference type="GO" id="GO:0033842">
    <property type="term" value="F:N-acetyl-beta-glucosaminyl-derivative 4-beta-N-acetylgalactosaminyltransferase activity"/>
    <property type="evidence" value="ECO:0007669"/>
    <property type="project" value="UniProtKB-EC"/>
</dbReference>
<keyword evidence="3 9" id="KW-0808">Transferase</keyword>
<evidence type="ECO:0000256" key="2">
    <source>
        <dbReference type="ARBA" id="ARBA00009239"/>
    </source>
</evidence>
<evidence type="ECO:0000256" key="3">
    <source>
        <dbReference type="ARBA" id="ARBA00022679"/>
    </source>
</evidence>
<dbReference type="SMART" id="SM00758">
    <property type="entry name" value="PA14"/>
    <property type="match status" value="1"/>
</dbReference>
<dbReference type="InterPro" id="IPR011658">
    <property type="entry name" value="PA14_dom"/>
</dbReference>
<feature type="region of interest" description="Disordered" evidence="10">
    <location>
        <begin position="586"/>
        <end position="609"/>
    </location>
</feature>
<protein>
    <recommendedName>
        <fullName evidence="9">Beta-1,4-N-acetylgalactosaminyltransferase</fullName>
        <ecNumber evidence="9">2.4.1.244</ecNumber>
    </recommendedName>
</protein>
<sequence length="1085" mass="124957">MRWSLPKQWSSDTSMTSDGSSWRRATADEGVGAALLTNIVMQVFVRGGDGKQDEDSEYVRRGQPVNSVEDSTAWRFTNAQQTWKPEYKGQANLHVFEDWCGSSAVDLRRNMHYPLYPHSRTTVQKLAVSPQWTNYGLRIFGYLHPYANGEFVFALSSDDNSELWLSTDDSPLNVEMLAYVGKTGAEWSAPGEFTKYSSQTSKPVLLSMQRRYFFEIIHKQNDRGMDHVEVAWQLLYHDVRFTVISSQHISLYVDESALLLTDVAHIPQTTASHRQSPAKQQGPTTDAQREDRRDSLYQVPLIDSSFLKGILPDCVYKPSYTIKDFPLQRYQGLQFVHMSYIYPNDFTRLTHMETENSCFYPENPSYMKMFGFSRYMRLDRPEKPSQGKGKSLQDFGFQRRKSALEGDYAHDVYHREKELSPEKKDDAHFPDYGDDYDDYVQRRRRRLFSVFTNDFKSTLENTTGAGPTWQERQKQTNVTQNVSQPQAESQRPAKPVKSTILPTSKHLLHLQQNPSRVNIEDQIKIIAPLKPKRSFGQAKRAKVETAKEAKPVIAFGNKLHHINGAEERLGPRQRHVQRAQKMIEAQQKLKRPQLEEEEEEHLVNLKRGQPGKKRSRLTCLYRRMWKTGIRNPVMMDKEKNGNKWSEPRDEDLEAWAEEGDNGGLNERGNRKRGRDSVWSLGDDFKGTEEEDPTPPPVFDTDVNWSQTFQVNHLDLQAHRSDWIDLRCNVSGNLLLEASHALPIVKAFVEKLNEKHKWQFTLVRVVNVVKRIDGVQGSRYLLELELTDVRGQLLRLSHYIYALTRYSRHPGKDFRLWTSEATAGALQSGGLPLVSGCDGSDLCSTLDIKPPPVALFLNKRLIFVASVKNQARWVQQLITDMEQLFRVTGDINFNLIITDYNSTDMDVRKALEKSSLPRYEYVKLSGNFERSAGLQAGIDLINDDHSIVFLCDLHIYFPPSIIDTIRKHCVEGYMAFAPIVLRLDCGCDAIRGQSVMANVMEICLCVSGYWEVNGFGLLGIYKSDLDKVGGMNTREFTDRWGGEDWELLDRILQAGMEVERIYLRNFFHHYHSKRGMWNRRLLPKRT</sequence>
<feature type="region of interest" description="Disordered" evidence="10">
    <location>
        <begin position="1"/>
        <end position="23"/>
    </location>
</feature>
<evidence type="ECO:0000256" key="1">
    <source>
        <dbReference type="ARBA" id="ARBA00004447"/>
    </source>
</evidence>
<comment type="similarity">
    <text evidence="2 9">Belongs to the chondroitin N-acetylgalactosaminyltransferase family.</text>
</comment>
<comment type="caution">
    <text evidence="12">The sequence shown here is derived from an EMBL/GenBank/DDBJ whole genome shotgun (WGS) entry which is preliminary data.</text>
</comment>
<feature type="compositionally biased region" description="Low complexity" evidence="10">
    <location>
        <begin position="10"/>
        <end position="20"/>
    </location>
</feature>
<evidence type="ECO:0000313" key="12">
    <source>
        <dbReference type="EMBL" id="TNN00893.1"/>
    </source>
</evidence>
<comment type="catalytic activity">
    <reaction evidence="9">
        <text>an N-acetyl-beta-D-glucosaminyl derivative + UDP-N-acetyl-alpha-D-galactosamine = an N-acetyl-beta-D-galactosaminyl-(1-&gt;4)-N-acetyl-beta-D-glucosaminyl derivative + UDP + H(+)</text>
        <dbReference type="Rhea" id="RHEA:20493"/>
        <dbReference type="ChEBI" id="CHEBI:15378"/>
        <dbReference type="ChEBI" id="CHEBI:58223"/>
        <dbReference type="ChEBI" id="CHEBI:61631"/>
        <dbReference type="ChEBI" id="CHEBI:67138"/>
        <dbReference type="ChEBI" id="CHEBI:138027"/>
        <dbReference type="EC" id="2.4.1.244"/>
    </reaction>
</comment>
<keyword evidence="8" id="KW-0472">Membrane</keyword>
<evidence type="ECO:0000313" key="13">
    <source>
        <dbReference type="Proteomes" id="UP000516260"/>
    </source>
</evidence>
<dbReference type="Gene3D" id="3.90.550.10">
    <property type="entry name" value="Spore Coat Polysaccharide Biosynthesis Protein SpsA, Chain A"/>
    <property type="match status" value="1"/>
</dbReference>
<proteinExistence type="inferred from homology"/>
<dbReference type="AlphaFoldDB" id="A0A4Z2C9K6"/>
<dbReference type="EMBL" id="SWLE01000004">
    <property type="protein sequence ID" value="TNN00893.1"/>
    <property type="molecule type" value="Genomic_DNA"/>
</dbReference>
<feature type="compositionally biased region" description="Polar residues" evidence="10">
    <location>
        <begin position="270"/>
        <end position="286"/>
    </location>
</feature>
<gene>
    <name evidence="12" type="ORF">fugu_012139</name>
</gene>
<evidence type="ECO:0000256" key="8">
    <source>
        <dbReference type="ARBA" id="ARBA00023136"/>
    </source>
</evidence>
<keyword evidence="13" id="KW-1185">Reference proteome</keyword>
<dbReference type="SUPFAM" id="SSF53448">
    <property type="entry name" value="Nucleotide-diphospho-sugar transferases"/>
    <property type="match status" value="1"/>
</dbReference>
<keyword evidence="7 9" id="KW-0333">Golgi apparatus</keyword>
<evidence type="ECO:0000256" key="10">
    <source>
        <dbReference type="SAM" id="MobiDB-lite"/>
    </source>
</evidence>
<evidence type="ECO:0000256" key="7">
    <source>
        <dbReference type="ARBA" id="ARBA00023034"/>
    </source>
</evidence>
<evidence type="ECO:0000256" key="5">
    <source>
        <dbReference type="ARBA" id="ARBA00022968"/>
    </source>
</evidence>
<keyword evidence="5 9" id="KW-0735">Signal-anchor</keyword>
<keyword evidence="4" id="KW-0812">Transmembrane</keyword>
<feature type="compositionally biased region" description="Polar residues" evidence="10">
    <location>
        <begin position="475"/>
        <end position="489"/>
    </location>
</feature>
<feature type="domain" description="PA14" evidence="11">
    <location>
        <begin position="86"/>
        <end position="247"/>
    </location>
</feature>
<feature type="region of interest" description="Disordered" evidence="10">
    <location>
        <begin position="459"/>
        <end position="496"/>
    </location>
</feature>